<gene>
    <name evidence="3" type="ORF">OOU_Y34scaffold00956g3</name>
</gene>
<protein>
    <recommendedName>
        <fullName evidence="2">Amidohydrolase-related domain-containing protein</fullName>
    </recommendedName>
</protein>
<accession>A0AA97NNI4</accession>
<dbReference type="PANTHER" id="PTHR35563">
    <property type="entry name" value="BARREL METAL-DEPENDENT HYDROLASE, PUTATIVE (AFU_ORTHOLOGUE AFUA_1G16240)-RELATED"/>
    <property type="match status" value="1"/>
</dbReference>
<reference evidence="3" key="1">
    <citation type="journal article" date="2012" name="PLoS Genet.">
        <title>Comparative analysis of the genomes of two field isolates of the rice blast fungus Magnaporthe oryzae.</title>
        <authorList>
            <person name="Xue M."/>
            <person name="Yang J."/>
            <person name="Li Z."/>
            <person name="Hu S."/>
            <person name="Yao N."/>
            <person name="Dean R.A."/>
            <person name="Zhao W."/>
            <person name="Shen M."/>
            <person name="Zhang H."/>
            <person name="Li C."/>
            <person name="Liu L."/>
            <person name="Cao L."/>
            <person name="Xu X."/>
            <person name="Xing Y."/>
            <person name="Hsiang T."/>
            <person name="Zhang Z."/>
            <person name="Xu J.R."/>
            <person name="Peng Y.L."/>
        </authorList>
    </citation>
    <scope>NUCLEOTIDE SEQUENCE</scope>
    <source>
        <strain evidence="3">Y34</strain>
    </source>
</reference>
<feature type="domain" description="Amidohydrolase-related" evidence="2">
    <location>
        <begin position="61"/>
        <end position="343"/>
    </location>
</feature>
<sequence length="344" mass="36820">MPPRVHVPGRGKACITNAQPGHNPRPRPVGRHTELRGQPALAAATSHGTHHPPPPPPLSFDAHVHCFNPSRHPFKASRTYTPEAAPLSALVAASLADRIMIVQASIEDGPANLIDNLRDARAQHPDKLFRGTVFADPEPGRGLDALSAGDFAMLHDLGVRSIRIHGSYGGNGANASWVQEQFRRAAALDGVATHGWSVSAQLPLAMWAAIGEFLQHDAALAGVAVVADHNGSATPEDVGSAEFAAFLRLLEAQTVHVKVGALHRRSPEDIARMKAVVEGFAASGPGMMVWGSDWPHVDTTQGPEVVSPPLVVDTPAELRAIRSWVSDEQWQRLLVENPARLFDV</sequence>
<dbReference type="PANTHER" id="PTHR35563:SF2">
    <property type="entry name" value="BARREL METAL-DEPENDENT HYDROLASE, PUTATIVE (AFU_ORTHOLOGUE AFUA_1G16240)-RELATED"/>
    <property type="match status" value="1"/>
</dbReference>
<dbReference type="AlphaFoldDB" id="A0AA97NNI4"/>
<dbReference type="SUPFAM" id="SSF51556">
    <property type="entry name" value="Metallo-dependent hydrolases"/>
    <property type="match status" value="1"/>
</dbReference>
<dbReference type="InterPro" id="IPR052358">
    <property type="entry name" value="Aro_Compnd_Degr_Hydrolases"/>
</dbReference>
<dbReference type="Proteomes" id="UP000011086">
    <property type="component" value="Unassembled WGS sequence"/>
</dbReference>
<proteinExistence type="predicted"/>
<dbReference type="InterPro" id="IPR032466">
    <property type="entry name" value="Metal_Hydrolase"/>
</dbReference>
<dbReference type="Gene3D" id="3.20.20.140">
    <property type="entry name" value="Metal-dependent hydrolases"/>
    <property type="match status" value="1"/>
</dbReference>
<dbReference type="InterPro" id="IPR006680">
    <property type="entry name" value="Amidohydro-rel"/>
</dbReference>
<evidence type="ECO:0000256" key="1">
    <source>
        <dbReference type="SAM" id="MobiDB-lite"/>
    </source>
</evidence>
<evidence type="ECO:0000259" key="2">
    <source>
        <dbReference type="Pfam" id="PF04909"/>
    </source>
</evidence>
<evidence type="ECO:0000313" key="3">
    <source>
        <dbReference type="EMBL" id="ELQ33393.1"/>
    </source>
</evidence>
<feature type="region of interest" description="Disordered" evidence="1">
    <location>
        <begin position="1"/>
        <end position="34"/>
    </location>
</feature>
<organism evidence="3">
    <name type="scientific">Pyricularia oryzae (strain Y34)</name>
    <name type="common">Rice blast fungus</name>
    <name type="synonym">Magnaporthe oryzae</name>
    <dbReference type="NCBI Taxonomy" id="1143189"/>
    <lineage>
        <taxon>Eukaryota</taxon>
        <taxon>Fungi</taxon>
        <taxon>Dikarya</taxon>
        <taxon>Ascomycota</taxon>
        <taxon>Pezizomycotina</taxon>
        <taxon>Sordariomycetes</taxon>
        <taxon>Sordariomycetidae</taxon>
        <taxon>Magnaporthales</taxon>
        <taxon>Pyriculariaceae</taxon>
        <taxon>Pyricularia</taxon>
    </lineage>
</organism>
<dbReference type="Pfam" id="PF04909">
    <property type="entry name" value="Amidohydro_2"/>
    <property type="match status" value="1"/>
</dbReference>
<dbReference type="GO" id="GO:0016787">
    <property type="term" value="F:hydrolase activity"/>
    <property type="evidence" value="ECO:0007669"/>
    <property type="project" value="InterPro"/>
</dbReference>
<name>A0AA97NNI4_PYRO3</name>
<dbReference type="EMBL" id="JH793518">
    <property type="protein sequence ID" value="ELQ33393.1"/>
    <property type="molecule type" value="Genomic_DNA"/>
</dbReference>